<dbReference type="HOGENOM" id="CLU_210690_0_0_2"/>
<dbReference type="InParanoid" id="H1Z4L9"/>
<proteinExistence type="predicted"/>
<dbReference type="EMBL" id="CM001436">
    <property type="protein sequence ID" value="EHQ36767.1"/>
    <property type="molecule type" value="Genomic_DNA"/>
</dbReference>
<name>H1Z4L9_9EURY</name>
<dbReference type="AlphaFoldDB" id="H1Z4L9"/>
<organism evidence="1 2">
    <name type="scientific">Methanoplanus limicola DSM 2279</name>
    <dbReference type="NCBI Taxonomy" id="937775"/>
    <lineage>
        <taxon>Archaea</taxon>
        <taxon>Methanobacteriati</taxon>
        <taxon>Methanobacteriota</taxon>
        <taxon>Stenosarchaea group</taxon>
        <taxon>Methanomicrobia</taxon>
        <taxon>Methanomicrobiales</taxon>
        <taxon>Methanomicrobiaceae</taxon>
        <taxon>Methanoplanus</taxon>
    </lineage>
</organism>
<accession>H1Z4L9</accession>
<keyword evidence="2" id="KW-1185">Reference proteome</keyword>
<evidence type="ECO:0000313" key="2">
    <source>
        <dbReference type="Proteomes" id="UP000005741"/>
    </source>
</evidence>
<dbReference type="Proteomes" id="UP000005741">
    <property type="component" value="Chromosome"/>
</dbReference>
<evidence type="ECO:0000313" key="1">
    <source>
        <dbReference type="EMBL" id="EHQ36767.1"/>
    </source>
</evidence>
<gene>
    <name evidence="1" type="ORF">Metlim_2732</name>
</gene>
<reference evidence="1 2" key="1">
    <citation type="submission" date="2011-10" db="EMBL/GenBank/DDBJ databases">
        <title>The Improved High-Quality Draft genome of Methanoplanus limicola DSM 2279.</title>
        <authorList>
            <consortium name="US DOE Joint Genome Institute (JGI-PGF)"/>
            <person name="Lucas S."/>
            <person name="Copeland A."/>
            <person name="Lapidus A."/>
            <person name="Glavina del Rio T."/>
            <person name="Dalin E."/>
            <person name="Tice H."/>
            <person name="Bruce D."/>
            <person name="Goodwin L."/>
            <person name="Pitluck S."/>
            <person name="Peters L."/>
            <person name="Mikhailova N."/>
            <person name="Lu M."/>
            <person name="Kyrpides N."/>
            <person name="Mavromatis K."/>
            <person name="Ivanova N."/>
            <person name="Markowitz V."/>
            <person name="Cheng J.-F."/>
            <person name="Hugenholtz P."/>
            <person name="Woyke T."/>
            <person name="Wu D."/>
            <person name="Wirth R."/>
            <person name="Brambilla E.-M."/>
            <person name="Klenk H.-P."/>
            <person name="Eisen J.A."/>
        </authorList>
    </citation>
    <scope>NUCLEOTIDE SEQUENCE [LARGE SCALE GENOMIC DNA]</scope>
    <source>
        <strain evidence="1 2">DSM 2279</strain>
    </source>
</reference>
<sequence length="58" mass="6424">MPVVPEKLRVTTMKLKKDMPALSLQLIMALMTVMFIPAVSAVDTDFISPNYAGKIIPF</sequence>
<protein>
    <submittedName>
        <fullName evidence="1">Uncharacterized protein</fullName>
    </submittedName>
</protein>